<evidence type="ECO:0000259" key="1">
    <source>
        <dbReference type="Pfam" id="PF01869"/>
    </source>
</evidence>
<dbReference type="RefSeq" id="WP_016360657.1">
    <property type="nucleotide sequence ID" value="NZ_KE150238.1"/>
</dbReference>
<dbReference type="InterPro" id="IPR051805">
    <property type="entry name" value="Dehydratase_Activator_Redct"/>
</dbReference>
<reference evidence="3 4" key="1">
    <citation type="submission" date="2010-10" db="EMBL/GenBank/DDBJ databases">
        <authorList>
            <consortium name="The Broad Institute Genome Sequencing Platform"/>
            <person name="Ward D."/>
            <person name="Earl A."/>
            <person name="Feldgarden M."/>
            <person name="Young S.K."/>
            <person name="Gargeya S."/>
            <person name="Zeng Q."/>
            <person name="Alvarado L."/>
            <person name="Berlin A."/>
            <person name="Bochicchio J."/>
            <person name="Chapman S.B."/>
            <person name="Chen Z."/>
            <person name="Freedman E."/>
            <person name="Gellesch M."/>
            <person name="Goldberg J."/>
            <person name="Griggs A."/>
            <person name="Gujja S."/>
            <person name="Heilman E."/>
            <person name="Heiman D."/>
            <person name="Howarth C."/>
            <person name="Mehta T."/>
            <person name="Neiman D."/>
            <person name="Pearson M."/>
            <person name="Roberts A."/>
            <person name="Saif S."/>
            <person name="Shea T."/>
            <person name="Shenoy N."/>
            <person name="Sisk P."/>
            <person name="Stolte C."/>
            <person name="Sykes S."/>
            <person name="White J."/>
            <person name="Yandava C."/>
            <person name="Allen-Vercoe E."/>
            <person name="Sibley C."/>
            <person name="Ambrose C.E."/>
            <person name="Strauss J."/>
            <person name="Daigneault M."/>
            <person name="Haas B."/>
            <person name="Nusbaum C."/>
            <person name="Birren B."/>
        </authorList>
    </citation>
    <scope>NUCLEOTIDE SEQUENCE [LARGE SCALE GENOMIC DNA]</scope>
    <source>
        <strain evidence="3 4">3_1_6</strain>
    </source>
</reference>
<protein>
    <recommendedName>
        <fullName evidence="5">CoA-substrate-specific enzyme activase</fullName>
    </recommendedName>
</protein>
<dbReference type="GeneID" id="78085498"/>
<organism evidence="3 4">
    <name type="scientific">Bilophila wadsworthia (strain 3_1_6)</name>
    <dbReference type="NCBI Taxonomy" id="563192"/>
    <lineage>
        <taxon>Bacteria</taxon>
        <taxon>Pseudomonadati</taxon>
        <taxon>Thermodesulfobacteriota</taxon>
        <taxon>Desulfovibrionia</taxon>
        <taxon>Desulfovibrionales</taxon>
        <taxon>Desulfovibrionaceae</taxon>
        <taxon>Bilophila</taxon>
    </lineage>
</organism>
<evidence type="ECO:0000313" key="3">
    <source>
        <dbReference type="EMBL" id="EFV43848.2"/>
    </source>
</evidence>
<dbReference type="InterPro" id="IPR002731">
    <property type="entry name" value="ATPase_BadF"/>
</dbReference>
<dbReference type="SUPFAM" id="SSF53067">
    <property type="entry name" value="Actin-like ATPase domain"/>
    <property type="match status" value="2"/>
</dbReference>
<dbReference type="EMBL" id="ADCP02000001">
    <property type="protein sequence ID" value="EFV43848.2"/>
    <property type="molecule type" value="Genomic_DNA"/>
</dbReference>
<reference evidence="3 4" key="2">
    <citation type="submission" date="2013-04" db="EMBL/GenBank/DDBJ databases">
        <title>The Genome Sequence of Bilophila wadsworthia 3_1_6.</title>
        <authorList>
            <consortium name="The Broad Institute Genomics Platform"/>
            <person name="Earl A."/>
            <person name="Ward D."/>
            <person name="Feldgarden M."/>
            <person name="Gevers D."/>
            <person name="Sibley C."/>
            <person name="Strauss J."/>
            <person name="Allen-Vercoe E."/>
            <person name="Walker B."/>
            <person name="Young S."/>
            <person name="Zeng Q."/>
            <person name="Gargeya S."/>
            <person name="Fitzgerald M."/>
            <person name="Haas B."/>
            <person name="Abouelleil A."/>
            <person name="Allen A.W."/>
            <person name="Alvarado L."/>
            <person name="Arachchi H.M."/>
            <person name="Berlin A.M."/>
            <person name="Chapman S.B."/>
            <person name="Gainer-Dewar J."/>
            <person name="Goldberg J."/>
            <person name="Griggs A."/>
            <person name="Gujja S."/>
            <person name="Hansen M."/>
            <person name="Howarth C."/>
            <person name="Imamovic A."/>
            <person name="Ireland A."/>
            <person name="Larimer J."/>
            <person name="McCowan C."/>
            <person name="Murphy C."/>
            <person name="Pearson M."/>
            <person name="Poon T.W."/>
            <person name="Priest M."/>
            <person name="Roberts A."/>
            <person name="Saif S."/>
            <person name="Shea T."/>
            <person name="Sisk P."/>
            <person name="Sykes S."/>
            <person name="Wortman J."/>
            <person name="Nusbaum C."/>
            <person name="Birren B."/>
        </authorList>
    </citation>
    <scope>NUCLEOTIDE SEQUENCE [LARGE SCALE GENOMIC DNA]</scope>
    <source>
        <strain evidence="3 4">3_1_6</strain>
    </source>
</reference>
<proteinExistence type="predicted"/>
<feature type="domain" description="ATPase BadF/BadG/BcrA/BcrD type" evidence="1">
    <location>
        <begin position="7"/>
        <end position="255"/>
    </location>
</feature>
<evidence type="ECO:0000259" key="2">
    <source>
        <dbReference type="Pfam" id="PF09989"/>
    </source>
</evidence>
<dbReference type="STRING" id="563192.HMPREF0179_02356"/>
<evidence type="ECO:0008006" key="5">
    <source>
        <dbReference type="Google" id="ProtNLM"/>
    </source>
</evidence>
<gene>
    <name evidence="3" type="ORF">HMPREF0179_02356</name>
</gene>
<keyword evidence="4" id="KW-1185">Reference proteome</keyword>
<dbReference type="eggNOG" id="COG3580">
    <property type="taxonomic scope" value="Bacteria"/>
</dbReference>
<dbReference type="CDD" id="cd24035">
    <property type="entry name" value="ASKHA_NBD_O66634-like_rpt2"/>
    <property type="match status" value="1"/>
</dbReference>
<comment type="caution">
    <text evidence="3">The sequence shown here is derived from an EMBL/GenBank/DDBJ whole genome shotgun (WGS) entry which is preliminary data.</text>
</comment>
<sequence>MERSVFLGLDIGSTTAKLALVAADGKLLEAQYLRHGAAVRQTLSTMLDQLALKYPGMAVSAAITGSASLGLSETLGLPFVQEVVAASRAIAVLAPQTDVAVELGGEDAKILYLSQGMDLRMNEACAGGTGAFIDQMAALLHTDASGLNELAENYTTLYPIASRCGVFAKTDVVPLLNEGAAREDLAASIFQAVVEQTIGGLACGNPIRGKVAFLGGPLHFLPELRKRFIATLKLAPEEVVPFPNAQYMVALGTALSLVDLPGAARMADMEPVTLGTLAERARVRGDAGDRTASLPPLFDNEADYDLFRERHNRDAAPRKPLESASGPLFLGVDLGSTTVKAVLADADGAVLTSWYERNQGDPLAGLLPYLADLIDSLPEGAWIQSSVATGYGAQLAQAALGSLSADVETVAHLKAACRLVPDATYVIDIGGQDMKCLKARDGLIAGVTLNEACSAGCGAFLETFARSLNLSMEAFVRAALFARHPVDLGSRCTVFMNSKVKQAQKEGADIGDIAAGLCYAVARNALYKVLRLRTPAELGDRVLVQGGSFLNDALLRVMERLLDHHVCRPDIAGLMGAYGAALLARSRTPDGAAPTPLTSASLRSLDISAKTLRCKGCGNHCLLTVNRFSNGRKLVSGNRCERGASGGEAARPSMPNLYAWKERRLFGYEPLPQDDAPRGRIGIPRVLNMYEHYPFWFTLFTELGYRVELSPPSGKELFDLGLSSMPSQTVCYPAKLAHGHIASLLRKGLKRIFFPCLPRERRESKDAADGYNCPVVAGYPEVIRLNTDELLEQDCTLYTPFVSLEHPDTLVAALHDLFGIPKKELRAAVRVAALEQEAYRTELRAEGERVLAELERTGKLGIVLSGRPYHADPAVHHGLPELVASLGAAVLSEDSVAHLGHPAEPLRVVDQWTYHSRLYRATALVCTRPNLELVQLTSFGCGLDAITADQVSELLTSAGKLHTLIKIDEGASLGAARIRIRSLLAAVEERRETPPTPRPAASAFRPVFTRPMRQTHTILAPQMSPLHFDIIGKAISSAGYNLEILPTVSREAIETGLNYVHNDACYPAIVVIGQLIDALQSGRCDPRRTALMLAQTCGPCRATNYPALLRKALCEAGFGDVPVLTLSGGSLNRQPGFAISARLLHRLILGCLYGDMLQRVSLSTRAHERNAGDTDDRLAHWMNRVKFSAARGDSSLFKSHMRSIVRDFSAIRQAHAPLPRVGIVGEILLKYHPDANNQVIRHIMEEGGEPVLTDLMDFFLYCLLDPVYLWRHMGGKAFPAFSNWLLIKRIESLRDAMRRALEGSRFLPVSRIADLARSVRGIVSTGNQAGEGWLLTAEMLELIDHGVGNVLCLQPFGCLPNHITGKGVLKELKRIRPHANLMAVDYDPGSSEANQLNRIKLFMTVAHSRIPQEAQGDHAPASLNESVAQLAGRLRDNLKGKLENTIGGSGNSGDEVTNLA</sequence>
<dbReference type="HOGENOM" id="CLU_002393_1_0_7"/>
<dbReference type="InterPro" id="IPR043129">
    <property type="entry name" value="ATPase_NBD"/>
</dbReference>
<feature type="domain" description="DUF2229" evidence="2">
    <location>
        <begin position="680"/>
        <end position="896"/>
    </location>
</feature>
<accession>E5Y841</accession>
<feature type="domain" description="ATPase BadF/BadG/BcrA/BcrD type" evidence="1">
    <location>
        <begin position="330"/>
        <end position="584"/>
    </location>
</feature>
<name>E5Y841_BILW3</name>
<dbReference type="Pfam" id="PF01869">
    <property type="entry name" value="BcrAD_BadFG"/>
    <property type="match status" value="2"/>
</dbReference>
<dbReference type="PANTHER" id="PTHR32329:SF4">
    <property type="entry name" value="ACTIVATOR OF 2-HYDROXYACYL-COA DEHYDRATASE"/>
    <property type="match status" value="1"/>
</dbReference>
<dbReference type="Pfam" id="PF09989">
    <property type="entry name" value="DUF2229"/>
    <property type="match status" value="1"/>
</dbReference>
<dbReference type="InterPro" id="IPR018709">
    <property type="entry name" value="CoA_activase_DUF2229"/>
</dbReference>
<dbReference type="eggNOG" id="COG3581">
    <property type="taxonomic scope" value="Bacteria"/>
</dbReference>
<dbReference type="Gene3D" id="3.30.420.40">
    <property type="match status" value="4"/>
</dbReference>
<dbReference type="PANTHER" id="PTHR32329">
    <property type="entry name" value="BIFUNCTIONAL PROTEIN [INCLUDES 2-HYDROXYACYL-COA DEHYDRATASE (N-TER) AND ITS ACTIVATOR DOMAIN (C_TERM)-RELATED"/>
    <property type="match status" value="1"/>
</dbReference>
<evidence type="ECO:0000313" key="4">
    <source>
        <dbReference type="Proteomes" id="UP000006034"/>
    </source>
</evidence>
<dbReference type="Proteomes" id="UP000006034">
    <property type="component" value="Unassembled WGS sequence"/>
</dbReference>
<dbReference type="OrthoDB" id="9177882at2"/>
<dbReference type="CDD" id="cd24034">
    <property type="entry name" value="ASKHA_NBD_O66634-like_rpt1"/>
    <property type="match status" value="1"/>
</dbReference>
<dbReference type="eggNOG" id="COG1924">
    <property type="taxonomic scope" value="Bacteria"/>
</dbReference>